<dbReference type="InterPro" id="IPR011006">
    <property type="entry name" value="CheY-like_superfamily"/>
</dbReference>
<comment type="caution">
    <text evidence="7">The sequence shown here is derived from an EMBL/GenBank/DDBJ whole genome shotgun (WGS) entry which is preliminary data.</text>
</comment>
<dbReference type="GO" id="GO:0032993">
    <property type="term" value="C:protein-DNA complex"/>
    <property type="evidence" value="ECO:0007669"/>
    <property type="project" value="TreeGrafter"/>
</dbReference>
<dbReference type="Gene3D" id="3.40.50.2300">
    <property type="match status" value="1"/>
</dbReference>
<keyword evidence="3" id="KW-0805">Transcription regulation</keyword>
<sequence length="373" mass="42286">MIFVVNSDAKGIKEVKNILEDMGHEVATFDSAESALDLIETLQEPELIVTEVEMKGMDGFEFKRAYNWAYPNNTTPFVFYSEKADEADILRGVELGADDYIIKPATKRMLSIRLKAVLKRRQRYLIHSFYADAGKLPFFRLMQFCESSGLTGEVEIQAEGQEPIILSFRAGQMQSDETDDEVLMGVYDLKQGMFIIRALPMDYQELKEFAVTDYAPETEAEVYAEQEKPMGKLSGVQVDKRLFQLQTEFVTEPSNQIVTIVVVDGRVVNKKINSVTGGKIDKRELEKMIEQQHVAVEKEIREKLVALSKKKAAAGDDAQGEFKKLFDEGFDKYRAKDLDGALKSWERAHGINPTDKTLETNIRILKKKLGIEA</sequence>
<protein>
    <recommendedName>
        <fullName evidence="6">Response regulatory domain-containing protein</fullName>
    </recommendedName>
</protein>
<gene>
    <name evidence="7" type="ORF">LCGC14_1465980</name>
</gene>
<dbReference type="InterPro" id="IPR001789">
    <property type="entry name" value="Sig_transdc_resp-reg_receiver"/>
</dbReference>
<dbReference type="InterPro" id="IPR039420">
    <property type="entry name" value="WalR-like"/>
</dbReference>
<dbReference type="GO" id="GO:0000976">
    <property type="term" value="F:transcription cis-regulatory region binding"/>
    <property type="evidence" value="ECO:0007669"/>
    <property type="project" value="TreeGrafter"/>
</dbReference>
<dbReference type="GO" id="GO:0000156">
    <property type="term" value="F:phosphorelay response regulator activity"/>
    <property type="evidence" value="ECO:0007669"/>
    <property type="project" value="TreeGrafter"/>
</dbReference>
<dbReference type="SMART" id="SM00448">
    <property type="entry name" value="REC"/>
    <property type="match status" value="1"/>
</dbReference>
<keyword evidence="2" id="KW-0902">Two-component regulatory system</keyword>
<dbReference type="EMBL" id="LAZR01010260">
    <property type="protein sequence ID" value="KKM67947.1"/>
    <property type="molecule type" value="Genomic_DNA"/>
</dbReference>
<keyword evidence="4" id="KW-0238">DNA-binding</keyword>
<reference evidence="7" key="1">
    <citation type="journal article" date="2015" name="Nature">
        <title>Complex archaea that bridge the gap between prokaryotes and eukaryotes.</title>
        <authorList>
            <person name="Spang A."/>
            <person name="Saw J.H."/>
            <person name="Jorgensen S.L."/>
            <person name="Zaremba-Niedzwiedzka K."/>
            <person name="Martijn J."/>
            <person name="Lind A.E."/>
            <person name="van Eijk R."/>
            <person name="Schleper C."/>
            <person name="Guy L."/>
            <person name="Ettema T.J."/>
        </authorList>
    </citation>
    <scope>NUCLEOTIDE SEQUENCE</scope>
</reference>
<dbReference type="PROSITE" id="PS50110">
    <property type="entry name" value="RESPONSE_REGULATORY"/>
    <property type="match status" value="1"/>
</dbReference>
<dbReference type="SUPFAM" id="SSF52172">
    <property type="entry name" value="CheY-like"/>
    <property type="match status" value="1"/>
</dbReference>
<evidence type="ECO:0000256" key="5">
    <source>
        <dbReference type="ARBA" id="ARBA00023163"/>
    </source>
</evidence>
<organism evidence="7">
    <name type="scientific">marine sediment metagenome</name>
    <dbReference type="NCBI Taxonomy" id="412755"/>
    <lineage>
        <taxon>unclassified sequences</taxon>
        <taxon>metagenomes</taxon>
        <taxon>ecological metagenomes</taxon>
    </lineage>
</organism>
<evidence type="ECO:0000256" key="4">
    <source>
        <dbReference type="ARBA" id="ARBA00023125"/>
    </source>
</evidence>
<dbReference type="Pfam" id="PF00072">
    <property type="entry name" value="Response_reg"/>
    <property type="match status" value="1"/>
</dbReference>
<keyword evidence="1" id="KW-0597">Phosphoprotein</keyword>
<evidence type="ECO:0000256" key="3">
    <source>
        <dbReference type="ARBA" id="ARBA00023015"/>
    </source>
</evidence>
<evidence type="ECO:0000313" key="7">
    <source>
        <dbReference type="EMBL" id="KKM67947.1"/>
    </source>
</evidence>
<dbReference type="GO" id="GO:0005829">
    <property type="term" value="C:cytosol"/>
    <property type="evidence" value="ECO:0007669"/>
    <property type="project" value="TreeGrafter"/>
</dbReference>
<name>A0A0F9MFN0_9ZZZZ</name>
<feature type="domain" description="Response regulatory" evidence="6">
    <location>
        <begin position="1"/>
        <end position="118"/>
    </location>
</feature>
<dbReference type="PANTHER" id="PTHR48111:SF1">
    <property type="entry name" value="TWO-COMPONENT RESPONSE REGULATOR ORR33"/>
    <property type="match status" value="1"/>
</dbReference>
<evidence type="ECO:0000256" key="2">
    <source>
        <dbReference type="ARBA" id="ARBA00023012"/>
    </source>
</evidence>
<dbReference type="GO" id="GO:0006355">
    <property type="term" value="P:regulation of DNA-templated transcription"/>
    <property type="evidence" value="ECO:0007669"/>
    <property type="project" value="TreeGrafter"/>
</dbReference>
<dbReference type="PANTHER" id="PTHR48111">
    <property type="entry name" value="REGULATOR OF RPOS"/>
    <property type="match status" value="1"/>
</dbReference>
<keyword evidence="5" id="KW-0804">Transcription</keyword>
<evidence type="ECO:0000256" key="1">
    <source>
        <dbReference type="ARBA" id="ARBA00022553"/>
    </source>
</evidence>
<evidence type="ECO:0000259" key="6">
    <source>
        <dbReference type="PROSITE" id="PS50110"/>
    </source>
</evidence>
<accession>A0A0F9MFN0</accession>
<proteinExistence type="predicted"/>
<dbReference type="AlphaFoldDB" id="A0A0F9MFN0"/>